<keyword evidence="2" id="KW-1185">Reference proteome</keyword>
<dbReference type="InterPro" id="IPR027266">
    <property type="entry name" value="TrmE/GcvT-like"/>
</dbReference>
<dbReference type="Proteomes" id="UP000191931">
    <property type="component" value="Unassembled WGS sequence"/>
</dbReference>
<evidence type="ECO:0000313" key="1">
    <source>
        <dbReference type="EMBL" id="SLM31459.1"/>
    </source>
</evidence>
<organism evidence="1 2">
    <name type="scientific">Desulfamplus magnetovallimortis</name>
    <dbReference type="NCBI Taxonomy" id="1246637"/>
    <lineage>
        <taxon>Bacteria</taxon>
        <taxon>Pseudomonadati</taxon>
        <taxon>Thermodesulfobacteriota</taxon>
        <taxon>Desulfobacteria</taxon>
        <taxon>Desulfobacterales</taxon>
        <taxon>Desulfobacteraceae</taxon>
        <taxon>Desulfamplus</taxon>
    </lineage>
</organism>
<dbReference type="SUPFAM" id="SSF103025">
    <property type="entry name" value="Folate-binding domain"/>
    <property type="match status" value="1"/>
</dbReference>
<dbReference type="AlphaFoldDB" id="A0A1W1HG56"/>
<protein>
    <recommendedName>
        <fullName evidence="3">Sarcosine oxidase subunit gamma SoxG</fullName>
    </recommendedName>
</protein>
<dbReference type="OrthoDB" id="5417714at2"/>
<proteinExistence type="predicted"/>
<dbReference type="Gene3D" id="3.30.1360.120">
    <property type="entry name" value="Probable tRNA modification gtpase trme, domain 1"/>
    <property type="match status" value="1"/>
</dbReference>
<sequence>MVEIRRYSPVSFKASAKRSEVRDNWKVVLEYEGEGKGPHLVDLSHMTRLDVQDANVGAITPFGVTIPEVPGESVLKDNVLINRMNRIQASVFCLDGHKPEIPKESAYTETTEVGMCLAIIGKEVFSILEKLSSLDFTDPARKAPFLFQGPMSHVPCQIITLSKDGAKSGVLFTASRGYGKDMVHAIMDAGAEFGLKPAGEEKFSSWIASL</sequence>
<accession>A0A1W1HG56</accession>
<evidence type="ECO:0000313" key="2">
    <source>
        <dbReference type="Proteomes" id="UP000191931"/>
    </source>
</evidence>
<evidence type="ECO:0008006" key="3">
    <source>
        <dbReference type="Google" id="ProtNLM"/>
    </source>
</evidence>
<name>A0A1W1HG56_9BACT</name>
<dbReference type="STRING" id="1246637.MTBBW1_340011"/>
<dbReference type="RefSeq" id="WP_080800195.1">
    <property type="nucleotide sequence ID" value="NZ_LT828541.1"/>
</dbReference>
<gene>
    <name evidence="1" type="ORF">MTBBW1_340011</name>
</gene>
<dbReference type="EMBL" id="FWEV01000268">
    <property type="protein sequence ID" value="SLM31459.1"/>
    <property type="molecule type" value="Genomic_DNA"/>
</dbReference>
<reference evidence="1 2" key="1">
    <citation type="submission" date="2017-03" db="EMBL/GenBank/DDBJ databases">
        <authorList>
            <person name="Afonso C.L."/>
            <person name="Miller P.J."/>
            <person name="Scott M.A."/>
            <person name="Spackman E."/>
            <person name="Goraichik I."/>
            <person name="Dimitrov K.M."/>
            <person name="Suarez D.L."/>
            <person name="Swayne D.E."/>
        </authorList>
    </citation>
    <scope>NUCLEOTIDE SEQUENCE [LARGE SCALE GENOMIC DNA]</scope>
    <source>
        <strain evidence="1">PRJEB14757</strain>
    </source>
</reference>